<feature type="compositionally biased region" description="Basic and acidic residues" evidence="1">
    <location>
        <begin position="168"/>
        <end position="185"/>
    </location>
</feature>
<name>A0A553PV93_9TELE</name>
<dbReference type="Proteomes" id="UP000316079">
    <property type="component" value="Unassembled WGS sequence"/>
</dbReference>
<dbReference type="EMBL" id="SRMA01026617">
    <property type="protein sequence ID" value="TRY81574.1"/>
    <property type="molecule type" value="Genomic_DNA"/>
</dbReference>
<dbReference type="STRING" id="623744.A0A553PV93"/>
<feature type="compositionally biased region" description="Pro residues" evidence="1">
    <location>
        <begin position="275"/>
        <end position="296"/>
    </location>
</feature>
<evidence type="ECO:0000256" key="1">
    <source>
        <dbReference type="SAM" id="MobiDB-lite"/>
    </source>
</evidence>
<proteinExistence type="predicted"/>
<accession>A0A553PV93</accession>
<dbReference type="OrthoDB" id="8963371at2759"/>
<evidence type="ECO:0000313" key="3">
    <source>
        <dbReference type="Proteomes" id="UP000316079"/>
    </source>
</evidence>
<feature type="compositionally biased region" description="Basic and acidic residues" evidence="1">
    <location>
        <begin position="243"/>
        <end position="262"/>
    </location>
</feature>
<comment type="caution">
    <text evidence="2">The sequence shown here is derived from an EMBL/GenBank/DDBJ whole genome shotgun (WGS) entry which is preliminary data.</text>
</comment>
<feature type="compositionally biased region" description="Basic and acidic residues" evidence="1">
    <location>
        <begin position="431"/>
        <end position="444"/>
    </location>
</feature>
<feature type="region of interest" description="Disordered" evidence="1">
    <location>
        <begin position="512"/>
        <end position="575"/>
    </location>
</feature>
<feature type="region of interest" description="Disordered" evidence="1">
    <location>
        <begin position="380"/>
        <end position="444"/>
    </location>
</feature>
<reference evidence="2 3" key="1">
    <citation type="journal article" date="2019" name="Sci. Data">
        <title>Hybrid genome assembly and annotation of Danionella translucida.</title>
        <authorList>
            <person name="Kadobianskyi M."/>
            <person name="Schulze L."/>
            <person name="Schuelke M."/>
            <person name="Judkewitz B."/>
        </authorList>
    </citation>
    <scope>NUCLEOTIDE SEQUENCE [LARGE SCALE GENOMIC DNA]</scope>
    <source>
        <strain evidence="2 3">Bolton</strain>
    </source>
</reference>
<evidence type="ECO:0000313" key="2">
    <source>
        <dbReference type="EMBL" id="TRY81574.1"/>
    </source>
</evidence>
<sequence length="647" mass="74041">MVRPQSGSPRSKHRHFSDNYRSSSHEGRFGPPSRSQRGFRGPPGKAPPSWRDNNGSGPQPYPKRPSLIGEHRERPHGQWMQSQNHFRSYPNPQDSQRGRRRPSPPRSGRPSPFQHRQSQHDPMHGPSHRAPFFQGNHTSPSRHFHGPPSERRMSSPRESFRGPIRRPSPQEHGRSWGTTSRERGFGRPAHSGHHWNGPGGHPHSAGGDLRFSGPPQRRPREFHGRSYFPERYTDETAPAGWPADRDRRAPHGDFRRDARRPSMEFGHGPGGSPHSRPPYRPPARRPGPPPPFPLLKPYPLLRLQDRPSGRPMKRKIPDFRQPLSLSSLDHGPPKRFRRELSLRPLPLRSFRGRGLSLLDKSRLLKIRRFREESVARFKLPPPRPRLSDRFQKPKPYMAPRNGKDFPGIRKMALRKKPSLRESPPSAGSKAAEVERNSETKLESRRSVSAHRGVILADEEQKHMPVTFIIFHNEVKPNIFKFDAFFSSSPIDRRLSRDLVVVSHWEAGYKPSTGPKSAISWRHKPPKNKSDDEESHGNLTLNERFSKIKSPGSSSQEKERRSSGSPPETKRKTSSFLGNFRSSAVVKTRTAPDGVLRKPLMGSLIQRPTFRTSSVLKKSQSIMSKYKNLQTLRHKASQQRQATSYRRW</sequence>
<dbReference type="AlphaFoldDB" id="A0A553PV93"/>
<protein>
    <submittedName>
        <fullName evidence="2">Uncharacterized protein</fullName>
    </submittedName>
</protein>
<keyword evidence="3" id="KW-1185">Reference proteome</keyword>
<gene>
    <name evidence="2" type="ORF">DNTS_012088</name>
</gene>
<feature type="compositionally biased region" description="Basic and acidic residues" evidence="1">
    <location>
        <begin position="148"/>
        <end position="160"/>
    </location>
</feature>
<feature type="region of interest" description="Disordered" evidence="1">
    <location>
        <begin position="1"/>
        <end position="332"/>
    </location>
</feature>
<organism evidence="2 3">
    <name type="scientific">Danionella cerebrum</name>
    <dbReference type="NCBI Taxonomy" id="2873325"/>
    <lineage>
        <taxon>Eukaryota</taxon>
        <taxon>Metazoa</taxon>
        <taxon>Chordata</taxon>
        <taxon>Craniata</taxon>
        <taxon>Vertebrata</taxon>
        <taxon>Euteleostomi</taxon>
        <taxon>Actinopterygii</taxon>
        <taxon>Neopterygii</taxon>
        <taxon>Teleostei</taxon>
        <taxon>Ostariophysi</taxon>
        <taxon>Cypriniformes</taxon>
        <taxon>Danionidae</taxon>
        <taxon>Danioninae</taxon>
        <taxon>Danionella</taxon>
    </lineage>
</organism>